<dbReference type="PANTHER" id="PTHR22948:SF72">
    <property type="entry name" value="TUDOR DOMAIN-CONTAINING PROTEIN"/>
    <property type="match status" value="1"/>
</dbReference>
<feature type="compositionally biased region" description="Basic and acidic residues" evidence="1">
    <location>
        <begin position="1904"/>
        <end position="1927"/>
    </location>
</feature>
<dbReference type="Gene3D" id="2.30.30.140">
    <property type="match status" value="7"/>
</dbReference>
<feature type="domain" description="Tudor" evidence="2">
    <location>
        <begin position="470"/>
        <end position="528"/>
    </location>
</feature>
<feature type="compositionally biased region" description="Basic and acidic residues" evidence="1">
    <location>
        <begin position="2155"/>
        <end position="2167"/>
    </location>
</feature>
<dbReference type="PROSITE" id="PS50304">
    <property type="entry name" value="TUDOR"/>
    <property type="match status" value="7"/>
</dbReference>
<organism evidence="3 4">
    <name type="scientific">Exocentrus adspersus</name>
    <dbReference type="NCBI Taxonomy" id="1586481"/>
    <lineage>
        <taxon>Eukaryota</taxon>
        <taxon>Metazoa</taxon>
        <taxon>Ecdysozoa</taxon>
        <taxon>Arthropoda</taxon>
        <taxon>Hexapoda</taxon>
        <taxon>Insecta</taxon>
        <taxon>Pterygota</taxon>
        <taxon>Neoptera</taxon>
        <taxon>Endopterygota</taxon>
        <taxon>Coleoptera</taxon>
        <taxon>Polyphaga</taxon>
        <taxon>Cucujiformia</taxon>
        <taxon>Chrysomeloidea</taxon>
        <taxon>Cerambycidae</taxon>
        <taxon>Lamiinae</taxon>
        <taxon>Acanthocinini</taxon>
        <taxon>Exocentrus</taxon>
    </lineage>
</organism>
<dbReference type="Proteomes" id="UP001159042">
    <property type="component" value="Unassembled WGS sequence"/>
</dbReference>
<feature type="domain" description="Tudor" evidence="2">
    <location>
        <begin position="1393"/>
        <end position="1453"/>
    </location>
</feature>
<feature type="region of interest" description="Disordered" evidence="1">
    <location>
        <begin position="1967"/>
        <end position="2245"/>
    </location>
</feature>
<feature type="domain" description="Tudor" evidence="2">
    <location>
        <begin position="1193"/>
        <end position="1251"/>
    </location>
</feature>
<feature type="domain" description="Tudor" evidence="2">
    <location>
        <begin position="1574"/>
        <end position="1632"/>
    </location>
</feature>
<evidence type="ECO:0000313" key="3">
    <source>
        <dbReference type="EMBL" id="KAJ8918442.1"/>
    </source>
</evidence>
<protein>
    <recommendedName>
        <fullName evidence="2">Tudor domain-containing protein</fullName>
    </recommendedName>
</protein>
<dbReference type="Gene3D" id="2.40.50.90">
    <property type="match status" value="5"/>
</dbReference>
<dbReference type="InterPro" id="IPR002999">
    <property type="entry name" value="Tudor"/>
</dbReference>
<dbReference type="EMBL" id="JANEYG010000026">
    <property type="protein sequence ID" value="KAJ8918442.1"/>
    <property type="molecule type" value="Genomic_DNA"/>
</dbReference>
<feature type="compositionally biased region" description="Basic and acidic residues" evidence="1">
    <location>
        <begin position="628"/>
        <end position="674"/>
    </location>
</feature>
<feature type="compositionally biased region" description="Basic and acidic residues" evidence="1">
    <location>
        <begin position="2179"/>
        <end position="2190"/>
    </location>
</feature>
<feature type="compositionally biased region" description="Basic and acidic residues" evidence="1">
    <location>
        <begin position="2100"/>
        <end position="2110"/>
    </location>
</feature>
<feature type="compositionally biased region" description="Polar residues" evidence="1">
    <location>
        <begin position="720"/>
        <end position="730"/>
    </location>
</feature>
<feature type="compositionally biased region" description="Low complexity" evidence="1">
    <location>
        <begin position="740"/>
        <end position="751"/>
    </location>
</feature>
<gene>
    <name evidence="3" type="ORF">NQ315_008139</name>
</gene>
<feature type="compositionally biased region" description="Basic and acidic residues" evidence="1">
    <location>
        <begin position="2032"/>
        <end position="2055"/>
    </location>
</feature>
<feature type="compositionally biased region" description="Basic and acidic residues" evidence="1">
    <location>
        <begin position="778"/>
        <end position="787"/>
    </location>
</feature>
<feature type="compositionally biased region" description="Low complexity" evidence="1">
    <location>
        <begin position="2222"/>
        <end position="2236"/>
    </location>
</feature>
<dbReference type="SMART" id="SM00333">
    <property type="entry name" value="TUDOR"/>
    <property type="match status" value="7"/>
</dbReference>
<feature type="compositionally biased region" description="Basic and acidic residues" evidence="1">
    <location>
        <begin position="1973"/>
        <end position="1992"/>
    </location>
</feature>
<dbReference type="FunFam" id="2.30.30.140:FF:000018">
    <property type="entry name" value="Serine/threonine-protein kinase 31"/>
    <property type="match status" value="3"/>
</dbReference>
<name>A0AAV8VX55_9CUCU</name>
<feature type="compositionally biased region" description="Basic and acidic residues" evidence="1">
    <location>
        <begin position="752"/>
        <end position="770"/>
    </location>
</feature>
<feature type="compositionally biased region" description="Basic and acidic residues" evidence="1">
    <location>
        <begin position="1867"/>
        <end position="1883"/>
    </location>
</feature>
<sequence>METSQTINLYITYVEKEGPFLKVWGQTEKNNSIYVEQFLLSASPQFDLGVGKISVDSLQAGTLVCAKYKDNKYYRARITNASFLNEGFVEVSFLDYGNRDVVPYSNIRSLQNFPSSFISVPPLATGFIFAEAHCPGGGEWNDTVFENISKEIKYREVQCTLVIQATQYYLVKLYIGGSDLCSLLINRGLMQPISLQAQQAVLLSMSMQRSHPIPAQPAPVVSTGINTYKACTLEPGCQYPVYVSYVNDGPCHFSVQLKQSEEVLVMLMNDINSITLRPLDDVPIPGTVCLARCQEDGNVCRAVVTNEVDNQFKVFYVDFGNYEVVPLDALYQIPFKYVIPKVMAIRFSLAGVEKSTVTIEMQCAFKQFVDNRLLYMKVLPTPTRMAIPKCELWDPETKTSALDVVNRAAQHAYPEPVSLNRGFSQLVKVSYVHSCNKFYVQLVSKENELLKLMLDLQASCQTSENMDPSSIKVGLPCCALFESDQQWYRSQIAEVLSHTVKVRYIDYGNEELVPISQLKVIDGEQLTVLRPQAIECCLNGYQNMEEDLERDGLLEDLILEGQFTMKVIEMTNKKALVELFDNSNYNIASLLLDKLASAKSQVSPMLVQAGNKIEHRKSFSNQNGPREQNYRQDRKFGRPNDKNENSWRQESRHEKKDFRNNDRNMNEDTKEKSSWRQNNKGFSPNSDNFANRDKNRNRSEWNNKERSSNSDWNNKENEVSDNWNSTSTKTQENDDWDTPSNNTSSQNNSRQNDFRGKSDRPFKDSWKSDGPKTGGFKKKNDYRKDGSDLSSNGSEKGFHQKGPRTSSRNDRPHFQKKFDKPRNAHFNDTTGADDSWNVSPVSTAIDAAPATATFTRYDVVGTDSEVIISWFHNPGLFYCQLATDSIQDQFKNLMTEIQQFYKGRKPESAVVGAPVIGLFPEDNVLYRAQVLEIIGNQYKVYYIDFGNVSNISKIWPIAKQFMSLPAQAIVCSLNEVAPPGDLWPNPDQFSKYFDKDRYNCKFVNKDEEKTYVNIFNDKDDIRQMLIRDGLALSTEQIIPDIEIPLLLGQQFRAIVKSVNNLSDIIIALECGVALSCKMHNLENAGTQDENCLKQFLERAVIVYVDNIIDDSLEITLYDTEGTKIEVISPDEGACDMVELPCPILILRSTLSGYASFVDETSVFIQPSEYLETITYLLDQMFESYENTTQEVAIIPEVELLYAAKSEDGNWYRARVINISDTGASIFYIDYGNTEDVAFDQLRQLSDKFLEICTLCVQVTVTTPTNGLMDQDVVATIYYGENGWEGTVAMQTPIESFATEAPVAGTQQTEIVEAQQEPVELPQQLSTPAEDAPEVSLPVTETTTENVQNGIQVVVSHIDSPTEFYLQLSDSLTAIEELQLNLQEEAVNMPVLENPTAGVLCAAPYSLDQQWYRAEVLDADDDITTVRFIDYGNTDVISNSTTSIKTLPPNLLSLAVYATRSSLKLKPVEGEWSSAAIEKFEALIGENSITAECIDQDEKTNYVELYSNGQNVKDVLITENLAVPLELTEENKLTCFVSHLNSPSEFWLQLENCVDELEWIAEQLSGAENFPELEDTTPGTLCAALFPDDQMWYRARILSNTVAGLELLFIDYGNSSISSSLRQLPEDLVVTPPLAQKCSLQKPEGIPYWSPQAANKFSEISAEGQTVFTVHKISSGETSVVQLLIDGQDVTSMLLPETEEGRVKNAEDLDNLVIEKNGEILGDNYKLEPLPGMTWTEGSTEKLKELIDQGTKLFQIELLPDNIVRLYVNGADIRTTLGGIKTSSLNASKTSTDDNKSDEAYLNETIPEPLEENHQTDIENAVIENKLETTSNKITEDKYLQSSSDDIKCLLGITPENTELQDINTEIETNRVSDTKPDSNKSSDDFPNNQTNLDTPTDAPSIIEVDARQESKLSEKPRLPETETRTDLEGENSLDELKPSLHPPEAEVQDYAEENNEVELQVTGVNADISSCEGKQDEAEENEVKKDAQENLEGKVALDAPDIEDEISSRTNDAKEEPESKVDLDVTPVKTDSPSREEDLKDVEENLEGKVEHDAPDTGGQQNGAKEEPESKVEHIDNSSSLNQEPEVCKSELEPLQTDATEERLDSEEKVALVAPIPTQPIVDAQQEDFKSGVPVKSDEAILGNESNDAPTLKTDTSDDIKQDKSELSESQPPEILEIQPRDEVEEKIEPIAEQQTPDISNPEVVSPNKDNLNSESDKICKDSSPGSPEKSSSSPKIPEKQSIESLSESEVALILRDVVENALAGKVEEQKVKSRPTSRCSGKINFDDRIIPGAVSRPHSPLQDDDKEQKRSRPASACSGKISHDERIVPAAASRPHSPIPSSVDGDGKETQDEK</sequence>
<feature type="compositionally biased region" description="Polar residues" evidence="1">
    <location>
        <begin position="675"/>
        <end position="689"/>
    </location>
</feature>
<dbReference type="CDD" id="cd20379">
    <property type="entry name" value="Tudor_dTUD-like"/>
    <property type="match status" value="1"/>
</dbReference>
<dbReference type="PANTHER" id="PTHR22948">
    <property type="entry name" value="TUDOR DOMAIN CONTAINING PROTEIN"/>
    <property type="match status" value="1"/>
</dbReference>
<accession>A0AAV8VX55</accession>
<feature type="domain" description="Tudor" evidence="2">
    <location>
        <begin position="282"/>
        <end position="340"/>
    </location>
</feature>
<feature type="domain" description="Tudor" evidence="2">
    <location>
        <begin position="908"/>
        <end position="966"/>
    </location>
</feature>
<keyword evidence="4" id="KW-1185">Reference proteome</keyword>
<evidence type="ECO:0000259" key="2">
    <source>
        <dbReference type="PROSITE" id="PS50304"/>
    </source>
</evidence>
<evidence type="ECO:0000256" key="1">
    <source>
        <dbReference type="SAM" id="MobiDB-lite"/>
    </source>
</evidence>
<dbReference type="Pfam" id="PF00567">
    <property type="entry name" value="TUDOR"/>
    <property type="match status" value="7"/>
</dbReference>
<reference evidence="3 4" key="1">
    <citation type="journal article" date="2023" name="Insect Mol. Biol.">
        <title>Genome sequencing provides insights into the evolution of gene families encoding plant cell wall-degrading enzymes in longhorned beetles.</title>
        <authorList>
            <person name="Shin N.R."/>
            <person name="Okamura Y."/>
            <person name="Kirsch R."/>
            <person name="Pauchet Y."/>
        </authorList>
    </citation>
    <scope>NUCLEOTIDE SEQUENCE [LARGE SCALE GENOMIC DNA]</scope>
    <source>
        <strain evidence="3">EAD_L_NR</strain>
    </source>
</reference>
<dbReference type="GO" id="GO:0005737">
    <property type="term" value="C:cytoplasm"/>
    <property type="evidence" value="ECO:0007669"/>
    <property type="project" value="UniProtKB-ARBA"/>
</dbReference>
<feature type="compositionally biased region" description="Basic and acidic residues" evidence="1">
    <location>
        <begin position="2064"/>
        <end position="2076"/>
    </location>
</feature>
<feature type="compositionally biased region" description="Basic and acidic residues" evidence="1">
    <location>
        <begin position="2011"/>
        <end position="2023"/>
    </location>
</feature>
<feature type="compositionally biased region" description="Basic and acidic residues" evidence="1">
    <location>
        <begin position="2346"/>
        <end position="2355"/>
    </location>
</feature>
<feature type="region of interest" description="Disordered" evidence="1">
    <location>
        <begin position="613"/>
        <end position="833"/>
    </location>
</feature>
<feature type="region of interest" description="Disordered" evidence="1">
    <location>
        <begin position="1860"/>
        <end position="1954"/>
    </location>
</feature>
<feature type="region of interest" description="Disordered" evidence="1">
    <location>
        <begin position="2263"/>
        <end position="2355"/>
    </location>
</feature>
<evidence type="ECO:0000313" key="4">
    <source>
        <dbReference type="Proteomes" id="UP001159042"/>
    </source>
</evidence>
<proteinExistence type="predicted"/>
<feature type="compositionally biased region" description="Polar residues" evidence="1">
    <location>
        <begin position="1884"/>
        <end position="1894"/>
    </location>
</feature>
<dbReference type="InterPro" id="IPR050621">
    <property type="entry name" value="Tudor_domain_containing"/>
</dbReference>
<dbReference type="InterPro" id="IPR035437">
    <property type="entry name" value="SNase_OB-fold_sf"/>
</dbReference>
<feature type="compositionally biased region" description="Basic and acidic residues" evidence="1">
    <location>
        <begin position="690"/>
        <end position="718"/>
    </location>
</feature>
<dbReference type="SUPFAM" id="SSF63748">
    <property type="entry name" value="Tudor/PWWP/MBT"/>
    <property type="match status" value="7"/>
</dbReference>
<feature type="compositionally biased region" description="Basic and acidic residues" evidence="1">
    <location>
        <begin position="807"/>
        <end position="822"/>
    </location>
</feature>
<feature type="domain" description="Tudor" evidence="2">
    <location>
        <begin position="57"/>
        <end position="117"/>
    </location>
</feature>
<feature type="compositionally biased region" description="Basic and acidic residues" evidence="1">
    <location>
        <begin position="2302"/>
        <end position="2311"/>
    </location>
</feature>
<comment type="caution">
    <text evidence="3">The sequence shown here is derived from an EMBL/GenBank/DDBJ whole genome shotgun (WGS) entry which is preliminary data.</text>
</comment>